<evidence type="ECO:0008006" key="3">
    <source>
        <dbReference type="Google" id="ProtNLM"/>
    </source>
</evidence>
<dbReference type="Gene3D" id="1.20.120.1750">
    <property type="match status" value="1"/>
</dbReference>
<dbReference type="EMBL" id="MU853223">
    <property type="protein sequence ID" value="KAK4128055.1"/>
    <property type="molecule type" value="Genomic_DNA"/>
</dbReference>
<organism evidence="1 2">
    <name type="scientific">Parathielavia appendiculata</name>
    <dbReference type="NCBI Taxonomy" id="2587402"/>
    <lineage>
        <taxon>Eukaryota</taxon>
        <taxon>Fungi</taxon>
        <taxon>Dikarya</taxon>
        <taxon>Ascomycota</taxon>
        <taxon>Pezizomycotina</taxon>
        <taxon>Sordariomycetes</taxon>
        <taxon>Sordariomycetidae</taxon>
        <taxon>Sordariales</taxon>
        <taxon>Chaetomiaceae</taxon>
        <taxon>Parathielavia</taxon>
    </lineage>
</organism>
<dbReference type="Pfam" id="PF26200">
    <property type="entry name" value="Rcat_RNF216"/>
    <property type="match status" value="1"/>
</dbReference>
<dbReference type="Gene3D" id="3.40.50.410">
    <property type="entry name" value="von Willebrand factor, type A domain"/>
    <property type="match status" value="1"/>
</dbReference>
<reference evidence="1" key="1">
    <citation type="journal article" date="2023" name="Mol. Phylogenet. Evol.">
        <title>Genome-scale phylogeny and comparative genomics of the fungal order Sordariales.</title>
        <authorList>
            <person name="Hensen N."/>
            <person name="Bonometti L."/>
            <person name="Westerberg I."/>
            <person name="Brannstrom I.O."/>
            <person name="Guillou S."/>
            <person name="Cros-Aarteil S."/>
            <person name="Calhoun S."/>
            <person name="Haridas S."/>
            <person name="Kuo A."/>
            <person name="Mondo S."/>
            <person name="Pangilinan J."/>
            <person name="Riley R."/>
            <person name="LaButti K."/>
            <person name="Andreopoulos B."/>
            <person name="Lipzen A."/>
            <person name="Chen C."/>
            <person name="Yan M."/>
            <person name="Daum C."/>
            <person name="Ng V."/>
            <person name="Clum A."/>
            <person name="Steindorff A."/>
            <person name="Ohm R.A."/>
            <person name="Martin F."/>
            <person name="Silar P."/>
            <person name="Natvig D.O."/>
            <person name="Lalanne C."/>
            <person name="Gautier V."/>
            <person name="Ament-Velasquez S.L."/>
            <person name="Kruys A."/>
            <person name="Hutchinson M.I."/>
            <person name="Powell A.J."/>
            <person name="Barry K."/>
            <person name="Miller A.N."/>
            <person name="Grigoriev I.V."/>
            <person name="Debuchy R."/>
            <person name="Gladieux P."/>
            <person name="Hiltunen Thoren M."/>
            <person name="Johannesson H."/>
        </authorList>
    </citation>
    <scope>NUCLEOTIDE SEQUENCE</scope>
    <source>
        <strain evidence="1">CBS 731.68</strain>
    </source>
</reference>
<keyword evidence="2" id="KW-1185">Reference proteome</keyword>
<dbReference type="SUPFAM" id="SSF53300">
    <property type="entry name" value="vWA-like"/>
    <property type="match status" value="1"/>
</dbReference>
<reference evidence="1" key="2">
    <citation type="submission" date="2023-05" db="EMBL/GenBank/DDBJ databases">
        <authorList>
            <consortium name="Lawrence Berkeley National Laboratory"/>
            <person name="Steindorff A."/>
            <person name="Hensen N."/>
            <person name="Bonometti L."/>
            <person name="Westerberg I."/>
            <person name="Brannstrom I.O."/>
            <person name="Guillou S."/>
            <person name="Cros-Aarteil S."/>
            <person name="Calhoun S."/>
            <person name="Haridas S."/>
            <person name="Kuo A."/>
            <person name="Mondo S."/>
            <person name="Pangilinan J."/>
            <person name="Riley R."/>
            <person name="Labutti K."/>
            <person name="Andreopoulos B."/>
            <person name="Lipzen A."/>
            <person name="Chen C."/>
            <person name="Yanf M."/>
            <person name="Daum C."/>
            <person name="Ng V."/>
            <person name="Clum A."/>
            <person name="Ohm R."/>
            <person name="Martin F."/>
            <person name="Silar P."/>
            <person name="Natvig D."/>
            <person name="Lalanne C."/>
            <person name="Gautier V."/>
            <person name="Ament-Velasquez S.L."/>
            <person name="Kruys A."/>
            <person name="Hutchinson M.I."/>
            <person name="Powell A.J."/>
            <person name="Barry K."/>
            <person name="Miller A.N."/>
            <person name="Grigoriev I.V."/>
            <person name="Debuchy R."/>
            <person name="Gladieux P."/>
            <person name="Thoren M.H."/>
            <person name="Johannesson H."/>
        </authorList>
    </citation>
    <scope>NUCLEOTIDE SEQUENCE</scope>
    <source>
        <strain evidence="1">CBS 731.68</strain>
    </source>
</reference>
<gene>
    <name evidence="1" type="ORF">N657DRAFT_675893</name>
</gene>
<sequence length="1091" mass="120935">MAATHHETYDLLIVTDATASMGNFLYSLAKSIQDIIRITAITHAFSRIGVLAYRDYDVRRGELTLWSGWHSRNGPSEISQEQLLAFARNLTTEGGYSWPEAAKTGLALAYQHMRREAKTIILFYADAPPHTELGGDQWQQEREALLKLHSYGGTGYLFADWVSAANTLSNGKKQAQVFCIVSSKHSRDYALNPMYTFLSTRTGGACVTFTGTPSSTAISKVTIALLLAWMGAGKQGANQDTAEIVTQLNFEDDSGVGQLASEKDDNAARYLPVSRKPNDKEALDNSITRSPLSLETLAQVIPRREHPVMDFAARYKVDAEYQGIVVEQLTEIIESDVFAIALNPVFGALWRTVCNDRTNPARDRLITRFGLQVDREEDAEKKEQLKTWLEESYDWAGEIIDTIKVVPKEDRYPCVFLDPTVRFSQAEDGGYEENSSTKFTRAELLEIGRSCDYRILRRLGRILTHLTYVDSEDELPAHVRDVPEEEVARIPMALAKPKHQRKFWKILLHTVLPGTMLAARPAAVLAALSVRMGIKPLEEVAYMELLAWRDNWNTLDIPETWNNNCLSLLLEADKTHQLAMADAQPGATDGQTLLKAEDRSVFETLVSYKLLEMNLDTTLEAKVGWTPNKSKIPLGPLAFCKSCQYPRSVTIMADDGVCGMCVAPCECENKETHDGHFGTCVSKTDDSSTLATWTECSMIDCRAQYVVYHTGKLNVRPKCHYCRQKNRVSTTNSNYAALTTAPCVTCTTCANRILWPQAYRSVLFDASTFTCPACRTNTHATIVAVPTTARALSVENGTAFLLRNEDAAIPAPFTNRSLYHTISTASVPASDLPSKVTILPSLANSNNLTLTIRGKPLHNTPSLLASLSSWISSRRVQSGTCSLCFTPTRKLHLRLACGGRRGCAQPICGDCAQAWYGLNKPGNVINIAALSCPFCRRMPTNKVALPIGLRYLGGLRDAVEEVGEWVYAWCAGECGMARRFVDRICARGVPEVEGWRCEGCVDAGRRRGERKGDAGRLVVVKMCPACGVATEKVVGCDHISCVCGKHWCFNCGEMVADTAGEVYNHMSQVHRTWYADGEDEFGDYEDYTDEE</sequence>
<dbReference type="AlphaFoldDB" id="A0AAN6U7T3"/>
<name>A0AAN6U7T3_9PEZI</name>
<comment type="caution">
    <text evidence="1">The sequence shown here is derived from an EMBL/GenBank/DDBJ whole genome shotgun (WGS) entry which is preliminary data.</text>
</comment>
<dbReference type="SUPFAM" id="SSF57850">
    <property type="entry name" value="RING/U-box"/>
    <property type="match status" value="1"/>
</dbReference>
<dbReference type="GeneID" id="87832623"/>
<dbReference type="RefSeq" id="XP_062651826.1">
    <property type="nucleotide sequence ID" value="XM_062795855.1"/>
</dbReference>
<accession>A0AAN6U7T3</accession>
<protein>
    <recommendedName>
        <fullName evidence="3">Dihydroxyacid dehydratase</fullName>
    </recommendedName>
</protein>
<dbReference type="Proteomes" id="UP001302602">
    <property type="component" value="Unassembled WGS sequence"/>
</dbReference>
<evidence type="ECO:0000313" key="1">
    <source>
        <dbReference type="EMBL" id="KAK4128055.1"/>
    </source>
</evidence>
<evidence type="ECO:0000313" key="2">
    <source>
        <dbReference type="Proteomes" id="UP001302602"/>
    </source>
</evidence>
<proteinExistence type="predicted"/>
<dbReference type="InterPro" id="IPR036465">
    <property type="entry name" value="vWFA_dom_sf"/>
</dbReference>